<evidence type="ECO:0000256" key="1">
    <source>
        <dbReference type="SAM" id="MobiDB-lite"/>
    </source>
</evidence>
<dbReference type="EMBL" id="LTAN01000007">
    <property type="protein sequence ID" value="OBR05759.1"/>
    <property type="molecule type" value="Genomic_DNA"/>
</dbReference>
<evidence type="ECO:0000313" key="2">
    <source>
        <dbReference type="EMBL" id="OBR05759.1"/>
    </source>
</evidence>
<dbReference type="Proteomes" id="UP000092177">
    <property type="component" value="Unassembled WGS sequence"/>
</dbReference>
<dbReference type="GeneID" id="28868960"/>
<accession>A0A1B7Y171</accession>
<gene>
    <name evidence="2" type="ORF">CH63R_09879</name>
</gene>
<feature type="region of interest" description="Disordered" evidence="1">
    <location>
        <begin position="91"/>
        <end position="137"/>
    </location>
</feature>
<proteinExistence type="predicted"/>
<comment type="caution">
    <text evidence="2">The sequence shown here is derived from an EMBL/GenBank/DDBJ whole genome shotgun (WGS) entry which is preliminary data.</text>
</comment>
<keyword evidence="3" id="KW-1185">Reference proteome</keyword>
<feature type="region of interest" description="Disordered" evidence="1">
    <location>
        <begin position="154"/>
        <end position="214"/>
    </location>
</feature>
<dbReference type="KEGG" id="chig:CH63R_09879"/>
<reference evidence="3" key="1">
    <citation type="journal article" date="2017" name="BMC Genomics">
        <title>Gapless genome assembly of Colletotrichum higginsianum reveals chromosome structure and association of transposable elements with secondary metabolite gene clusters.</title>
        <authorList>
            <person name="Dallery J.-F."/>
            <person name="Lapalu N."/>
            <person name="Zampounis A."/>
            <person name="Pigne S."/>
            <person name="Luyten I."/>
            <person name="Amselem J."/>
            <person name="Wittenberg A.H.J."/>
            <person name="Zhou S."/>
            <person name="de Queiroz M.V."/>
            <person name="Robin G.P."/>
            <person name="Auger A."/>
            <person name="Hainaut M."/>
            <person name="Henrissat B."/>
            <person name="Kim K.-T."/>
            <person name="Lee Y.-H."/>
            <person name="Lespinet O."/>
            <person name="Schwartz D.C."/>
            <person name="Thon M.R."/>
            <person name="O'Connell R.J."/>
        </authorList>
    </citation>
    <scope>NUCLEOTIDE SEQUENCE [LARGE SCALE GENOMIC DNA]</scope>
    <source>
        <strain evidence="3">IMI 349063</strain>
    </source>
</reference>
<sequence length="214" mass="23331">MVARSARRTCGGFQPGRDVTSLLPEKHMQRLAANPTRAYTRDDIGLPRPTPPLVYLLVLYGDMCSAEAIRLFCAHERSCFGLAPAKHAREMERSDSQPLAAWGSKNQLPTRRISGAEGNHLESDRPPSYHGNQLQTFSAPTDRVRRLCLREPAMADNDPSRWSHSAGEAQQHDDRTNAANQRSSGSRGVVEEATPGVNGNATDLSITVSSGARG</sequence>
<name>A0A1B7Y171_COLHI</name>
<dbReference type="VEuPathDB" id="FungiDB:CH63R_09879"/>
<protein>
    <submittedName>
        <fullName evidence="2">Uncharacterized protein</fullName>
    </submittedName>
</protein>
<feature type="compositionally biased region" description="Polar residues" evidence="1">
    <location>
        <begin position="177"/>
        <end position="186"/>
    </location>
</feature>
<dbReference type="RefSeq" id="XP_018154277.1">
    <property type="nucleotide sequence ID" value="XM_018304853.1"/>
</dbReference>
<dbReference type="AlphaFoldDB" id="A0A1B7Y171"/>
<organism evidence="2 3">
    <name type="scientific">Colletotrichum higginsianum (strain IMI 349063)</name>
    <name type="common">Crucifer anthracnose fungus</name>
    <dbReference type="NCBI Taxonomy" id="759273"/>
    <lineage>
        <taxon>Eukaryota</taxon>
        <taxon>Fungi</taxon>
        <taxon>Dikarya</taxon>
        <taxon>Ascomycota</taxon>
        <taxon>Pezizomycotina</taxon>
        <taxon>Sordariomycetes</taxon>
        <taxon>Hypocreomycetidae</taxon>
        <taxon>Glomerellales</taxon>
        <taxon>Glomerellaceae</taxon>
        <taxon>Colletotrichum</taxon>
        <taxon>Colletotrichum destructivum species complex</taxon>
    </lineage>
</organism>
<feature type="compositionally biased region" description="Polar residues" evidence="1">
    <location>
        <begin position="197"/>
        <end position="214"/>
    </location>
</feature>
<evidence type="ECO:0000313" key="3">
    <source>
        <dbReference type="Proteomes" id="UP000092177"/>
    </source>
</evidence>